<sequence>MVEPPCSLTFFCVKSLKYPSSKSPSALLPWHLTWSIVMQAPDFDGRTVSDDVISASSYSSTDVATNAASDWVLKRLECFSLLLELMALLRRSKT</sequence>
<protein>
    <submittedName>
        <fullName evidence="1">Uncharacterized protein</fullName>
    </submittedName>
</protein>
<proteinExistence type="predicted"/>
<accession>A0A8J5KEI7</accession>
<evidence type="ECO:0000313" key="1">
    <source>
        <dbReference type="EMBL" id="KAG6478932.1"/>
    </source>
</evidence>
<reference evidence="1 2" key="1">
    <citation type="submission" date="2020-08" db="EMBL/GenBank/DDBJ databases">
        <title>Plant Genome Project.</title>
        <authorList>
            <person name="Zhang R.-G."/>
        </authorList>
    </citation>
    <scope>NUCLEOTIDE SEQUENCE [LARGE SCALE GENOMIC DNA]</scope>
    <source>
        <tissue evidence="1">Rhizome</tissue>
    </source>
</reference>
<dbReference type="Proteomes" id="UP000734854">
    <property type="component" value="Unassembled WGS sequence"/>
</dbReference>
<keyword evidence="2" id="KW-1185">Reference proteome</keyword>
<dbReference type="AlphaFoldDB" id="A0A8J5KEI7"/>
<evidence type="ECO:0000313" key="2">
    <source>
        <dbReference type="Proteomes" id="UP000734854"/>
    </source>
</evidence>
<name>A0A8J5KEI7_ZINOF</name>
<comment type="caution">
    <text evidence="1">The sequence shown here is derived from an EMBL/GenBank/DDBJ whole genome shotgun (WGS) entry which is preliminary data.</text>
</comment>
<gene>
    <name evidence="1" type="ORF">ZIOFF_062380</name>
</gene>
<organism evidence="1 2">
    <name type="scientific">Zingiber officinale</name>
    <name type="common">Ginger</name>
    <name type="synonym">Amomum zingiber</name>
    <dbReference type="NCBI Taxonomy" id="94328"/>
    <lineage>
        <taxon>Eukaryota</taxon>
        <taxon>Viridiplantae</taxon>
        <taxon>Streptophyta</taxon>
        <taxon>Embryophyta</taxon>
        <taxon>Tracheophyta</taxon>
        <taxon>Spermatophyta</taxon>
        <taxon>Magnoliopsida</taxon>
        <taxon>Liliopsida</taxon>
        <taxon>Zingiberales</taxon>
        <taxon>Zingiberaceae</taxon>
        <taxon>Zingiber</taxon>
    </lineage>
</organism>
<dbReference type="EMBL" id="JACMSC010000017">
    <property type="protein sequence ID" value="KAG6478932.1"/>
    <property type="molecule type" value="Genomic_DNA"/>
</dbReference>